<reference evidence="1 2" key="1">
    <citation type="journal article" date="2020" name="Phytopathology">
        <title>Genome Sequence Resources of Colletotrichum truncatum, C. plurivorum, C. musicola, and C. sojae: Four Species Pathogenic to Soybean (Glycine max).</title>
        <authorList>
            <person name="Rogerio F."/>
            <person name="Boufleur T.R."/>
            <person name="Ciampi-Guillardi M."/>
            <person name="Sukno S.A."/>
            <person name="Thon M.R."/>
            <person name="Massola Junior N.S."/>
            <person name="Baroncelli R."/>
        </authorList>
    </citation>
    <scope>NUCLEOTIDE SEQUENCE [LARGE SCALE GENOMIC DNA]</scope>
    <source>
        <strain evidence="1 2">CMES1059</strain>
    </source>
</reference>
<comment type="caution">
    <text evidence="1">The sequence shown here is derived from an EMBL/GenBank/DDBJ whole genome shotgun (WGS) entry which is preliminary data.</text>
</comment>
<name>A0ACC3YTR7_COLTU</name>
<protein>
    <submittedName>
        <fullName evidence="1">Uncharacterized protein</fullName>
    </submittedName>
</protein>
<dbReference type="EMBL" id="VUJX02000006">
    <property type="protein sequence ID" value="KAL0935335.1"/>
    <property type="molecule type" value="Genomic_DNA"/>
</dbReference>
<proteinExistence type="predicted"/>
<gene>
    <name evidence="1" type="ORF">CTRU02_209926</name>
</gene>
<accession>A0ACC3YTR7</accession>
<sequence length="424" mass="45967">MARRNTLAFVMACLLGAPQLATSHTWVEQLNRVAANGTLVGPAGFSNGWTGREKGFSDPLFTNRMPEGGFSMCKQNLQGQQSPDFPHLAAAPGDFVSLRYQENGHVTIPNSPPNKPLNRGTIFIYGTTDPKADDTLFDVHRQWTTDGKGGDGRGRLLATRNYDDGQCHQINDEPISRERQAQFPHQAANPMGMNIWCQSAVQLPEDLSQNSEYTLYWVWSWPTLTASAAANSKDGQFADFPSGFKGDKRAVTSDDVTTAEVYTSCSTIKVQGEKLVNTAKVASTSNKVSSQADNILAAFSFPEKINYNENAIKEQLKNQFIVSVDDDAPAGSNPNNGTQSGPPSSAPTPTPIPTSDKFRTVTVTAAPLTLYSMITVTVGPQPTPTPSQNPNDGEGAAQASISPTPFLKGRHIRGKDTWNFNQRI</sequence>
<evidence type="ECO:0000313" key="1">
    <source>
        <dbReference type="EMBL" id="KAL0935335.1"/>
    </source>
</evidence>
<evidence type="ECO:0000313" key="2">
    <source>
        <dbReference type="Proteomes" id="UP000805649"/>
    </source>
</evidence>
<organism evidence="1 2">
    <name type="scientific">Colletotrichum truncatum</name>
    <name type="common">Anthracnose fungus</name>
    <name type="synonym">Colletotrichum capsici</name>
    <dbReference type="NCBI Taxonomy" id="5467"/>
    <lineage>
        <taxon>Eukaryota</taxon>
        <taxon>Fungi</taxon>
        <taxon>Dikarya</taxon>
        <taxon>Ascomycota</taxon>
        <taxon>Pezizomycotina</taxon>
        <taxon>Sordariomycetes</taxon>
        <taxon>Hypocreomycetidae</taxon>
        <taxon>Glomerellales</taxon>
        <taxon>Glomerellaceae</taxon>
        <taxon>Colletotrichum</taxon>
        <taxon>Colletotrichum truncatum species complex</taxon>
    </lineage>
</organism>
<dbReference type="Proteomes" id="UP000805649">
    <property type="component" value="Unassembled WGS sequence"/>
</dbReference>
<keyword evidence="2" id="KW-1185">Reference proteome</keyword>